<feature type="region of interest" description="Disordered" evidence="2">
    <location>
        <begin position="323"/>
        <end position="346"/>
    </location>
</feature>
<reference evidence="4" key="1">
    <citation type="journal article" date="2023" name="Mol. Plant Microbe Interact.">
        <title>Elucidating the Obligate Nature and Biological Capacity of an Invasive Fungal Corn Pathogen.</title>
        <authorList>
            <person name="MacCready J.S."/>
            <person name="Roggenkamp E.M."/>
            <person name="Gdanetz K."/>
            <person name="Chilvers M.I."/>
        </authorList>
    </citation>
    <scope>NUCLEOTIDE SEQUENCE</scope>
    <source>
        <strain evidence="4">PM02</strain>
    </source>
</reference>
<evidence type="ECO:0000256" key="2">
    <source>
        <dbReference type="SAM" id="MobiDB-lite"/>
    </source>
</evidence>
<feature type="region of interest" description="Disordered" evidence="2">
    <location>
        <begin position="116"/>
        <end position="148"/>
    </location>
</feature>
<accession>A0AAD9I7J5</accession>
<dbReference type="PANTHER" id="PTHR35392:SF3">
    <property type="entry name" value="ZN(2)-C6 FUNGAL-TYPE DOMAIN-CONTAINING PROTEIN"/>
    <property type="match status" value="1"/>
</dbReference>
<evidence type="ECO:0000259" key="3">
    <source>
        <dbReference type="PROSITE" id="PS50048"/>
    </source>
</evidence>
<comment type="caution">
    <text evidence="4">The sequence shown here is derived from an EMBL/GenBank/DDBJ whole genome shotgun (WGS) entry which is preliminary data.</text>
</comment>
<dbReference type="AlphaFoldDB" id="A0AAD9I7J5"/>
<keyword evidence="5" id="KW-1185">Reference proteome</keyword>
<dbReference type="GO" id="GO:0008270">
    <property type="term" value="F:zinc ion binding"/>
    <property type="evidence" value="ECO:0007669"/>
    <property type="project" value="InterPro"/>
</dbReference>
<evidence type="ECO:0000313" key="4">
    <source>
        <dbReference type="EMBL" id="KAK2072638.1"/>
    </source>
</evidence>
<feature type="region of interest" description="Disordered" evidence="2">
    <location>
        <begin position="188"/>
        <end position="207"/>
    </location>
</feature>
<feature type="compositionally biased region" description="Basic and acidic residues" evidence="2">
    <location>
        <begin position="337"/>
        <end position="346"/>
    </location>
</feature>
<feature type="domain" description="Zn(2)-C6 fungal-type" evidence="3">
    <location>
        <begin position="355"/>
        <end position="394"/>
    </location>
</feature>
<dbReference type="CDD" id="cd00067">
    <property type="entry name" value="GAL4"/>
    <property type="match status" value="1"/>
</dbReference>
<dbReference type="GO" id="GO:0000981">
    <property type="term" value="F:DNA-binding transcription factor activity, RNA polymerase II-specific"/>
    <property type="evidence" value="ECO:0007669"/>
    <property type="project" value="InterPro"/>
</dbReference>
<keyword evidence="1" id="KW-0539">Nucleus</keyword>
<proteinExistence type="predicted"/>
<dbReference type="InterPro" id="IPR001138">
    <property type="entry name" value="Zn2Cys6_DnaBD"/>
</dbReference>
<name>A0AAD9I7J5_9PEZI</name>
<organism evidence="4 5">
    <name type="scientific">Phyllachora maydis</name>
    <dbReference type="NCBI Taxonomy" id="1825666"/>
    <lineage>
        <taxon>Eukaryota</taxon>
        <taxon>Fungi</taxon>
        <taxon>Dikarya</taxon>
        <taxon>Ascomycota</taxon>
        <taxon>Pezizomycotina</taxon>
        <taxon>Sordariomycetes</taxon>
        <taxon>Sordariomycetidae</taxon>
        <taxon>Phyllachorales</taxon>
        <taxon>Phyllachoraceae</taxon>
        <taxon>Phyllachora</taxon>
    </lineage>
</organism>
<dbReference type="PROSITE" id="PS50048">
    <property type="entry name" value="ZN2_CY6_FUNGAL_2"/>
    <property type="match status" value="1"/>
</dbReference>
<dbReference type="EMBL" id="JAQQPM010000006">
    <property type="protein sequence ID" value="KAK2072638.1"/>
    <property type="molecule type" value="Genomic_DNA"/>
</dbReference>
<gene>
    <name evidence="4" type="ORF">P8C59_006978</name>
</gene>
<dbReference type="Proteomes" id="UP001217918">
    <property type="component" value="Unassembled WGS sequence"/>
</dbReference>
<dbReference type="PANTHER" id="PTHR35392">
    <property type="entry name" value="ZN(II)2CYS6 TRANSCRIPTION FACTOR (EUROFUNG)-RELATED-RELATED"/>
    <property type="match status" value="1"/>
</dbReference>
<protein>
    <recommendedName>
        <fullName evidence="3">Zn(2)-C6 fungal-type domain-containing protein</fullName>
    </recommendedName>
</protein>
<evidence type="ECO:0000256" key="1">
    <source>
        <dbReference type="ARBA" id="ARBA00023242"/>
    </source>
</evidence>
<dbReference type="InterPro" id="IPR052973">
    <property type="entry name" value="Fungal_sec-metab_reg_TF"/>
</dbReference>
<evidence type="ECO:0000313" key="5">
    <source>
        <dbReference type="Proteomes" id="UP001217918"/>
    </source>
</evidence>
<sequence>MNLLPQKRRACFQDDACADPVYQDISRRRPAPVGHATTQLTPAQQDLLEHATDLFISIQVPAICILTLDSPESQQHIREQAAASLGQPGLFDFALHHHKRPRLDLEVPVPTIQPARADDAEKTSPSGPGPAFTPSDPSRHESGGWSPSRIKDCLSSSLGCFCPPLGPSSRHSLPADDYHHYEIIPASMAEPDGSSSMQPPPRQSHTHARADELFTATTAQAQATFACDERYPPLLPMAVAELQPSRSKEGMVYAAPPSGTEDQSPLVGAEEGRAGLMPGPGYASNSLERGSFGHAGDMVGLAPPSYSSALSYDDAPDGMAGGMPTLGPRGLPTRRGPFKDKDMQAKTAETRKIGQCIRCRMQRIRCDLEESDPKGPCKQCKKIANSKTIWRAPCYRWKIVDITLFKPGQQVQGHEWTRRWQDKMVDDIGSWASHEYRMIGVTEGLTGRFLSLRVRQFEPQDGDKLVRDWVSGGTKKSVSIPPFAIADMDQAKRELESYRKAGLLSCCGKVLGSGLLALTYQRAIMRAHDPKTEADQRELLVNTLDLWMCIRMTTRSWGIVGDDTLGMPETLITDPGSPLHGKIPLPPVMGAQLDSMLIHQVQGPLRKKVLQELQRFTQERKQKTWFTQYLVTFILLHNLGLITKHDAEYARKHGMKTRFAREDKVKEYNLGANTLLAYFHYCNKGLFPFSEDCKGTDIQTLAEVDEPTVGFIKQTGRLAATQKQHWADLWEKDGYEDEFYYVSQLFERNWEKRLMA</sequence>